<protein>
    <recommendedName>
        <fullName evidence="3">AMP-dependent synthetase/ligase domain-containing protein</fullName>
    </recommendedName>
</protein>
<proteinExistence type="predicted"/>
<reference evidence="1" key="1">
    <citation type="submission" date="2018-11" db="EMBL/GenBank/DDBJ databases">
        <authorList>
            <consortium name="Pathogen Informatics"/>
        </authorList>
    </citation>
    <scope>NUCLEOTIDE SEQUENCE</scope>
</reference>
<dbReference type="Proteomes" id="UP000784294">
    <property type="component" value="Unassembled WGS sequence"/>
</dbReference>
<organism evidence="1 2">
    <name type="scientific">Protopolystoma xenopodis</name>
    <dbReference type="NCBI Taxonomy" id="117903"/>
    <lineage>
        <taxon>Eukaryota</taxon>
        <taxon>Metazoa</taxon>
        <taxon>Spiralia</taxon>
        <taxon>Lophotrochozoa</taxon>
        <taxon>Platyhelminthes</taxon>
        <taxon>Monogenea</taxon>
        <taxon>Polyopisthocotylea</taxon>
        <taxon>Polystomatidea</taxon>
        <taxon>Polystomatidae</taxon>
        <taxon>Protopolystoma</taxon>
    </lineage>
</organism>
<dbReference type="EMBL" id="CAAALY010063452">
    <property type="protein sequence ID" value="VEL23718.1"/>
    <property type="molecule type" value="Genomic_DNA"/>
</dbReference>
<comment type="caution">
    <text evidence="1">The sequence shown here is derived from an EMBL/GenBank/DDBJ whole genome shotgun (WGS) entry which is preliminary data.</text>
</comment>
<dbReference type="AlphaFoldDB" id="A0A3S5AH32"/>
<evidence type="ECO:0000313" key="2">
    <source>
        <dbReference type="Proteomes" id="UP000784294"/>
    </source>
</evidence>
<evidence type="ECO:0008006" key="3">
    <source>
        <dbReference type="Google" id="ProtNLM"/>
    </source>
</evidence>
<sequence>MYDEEGWLHTGDIGTWTPVSGRSGLFTQT</sequence>
<evidence type="ECO:0000313" key="1">
    <source>
        <dbReference type="EMBL" id="VEL23718.1"/>
    </source>
</evidence>
<name>A0A3S5AH32_9PLAT</name>
<accession>A0A3S5AH32</accession>
<keyword evidence="2" id="KW-1185">Reference proteome</keyword>
<gene>
    <name evidence="1" type="ORF">PXEA_LOCUS17158</name>
</gene>